<accession>A0AB34KT09</accession>
<dbReference type="EMBL" id="JAAQHG020000008">
    <property type="protein sequence ID" value="KAL1588114.1"/>
    <property type="molecule type" value="Genomic_DNA"/>
</dbReference>
<feature type="transmembrane region" description="Helical" evidence="7">
    <location>
        <begin position="303"/>
        <end position="323"/>
    </location>
</feature>
<dbReference type="PANTHER" id="PTHR23508:SF10">
    <property type="entry name" value="CARBOXYLIC ACID TRANSPORTER PROTEIN HOMOLOG"/>
    <property type="match status" value="1"/>
</dbReference>
<keyword evidence="3" id="KW-0813">Transport</keyword>
<dbReference type="GO" id="GO:0046943">
    <property type="term" value="F:carboxylic acid transmembrane transporter activity"/>
    <property type="evidence" value="ECO:0007669"/>
    <property type="project" value="TreeGrafter"/>
</dbReference>
<feature type="transmembrane region" description="Helical" evidence="7">
    <location>
        <begin position="87"/>
        <end position="106"/>
    </location>
</feature>
<evidence type="ECO:0000313" key="9">
    <source>
        <dbReference type="EMBL" id="KAL1588114.1"/>
    </source>
</evidence>
<keyword evidence="4 7" id="KW-0812">Transmembrane</keyword>
<keyword evidence="5 7" id="KW-1133">Transmembrane helix</keyword>
<dbReference type="Pfam" id="PF07690">
    <property type="entry name" value="MFS_1"/>
    <property type="match status" value="1"/>
</dbReference>
<dbReference type="PROSITE" id="PS00216">
    <property type="entry name" value="SUGAR_TRANSPORT_1"/>
    <property type="match status" value="1"/>
</dbReference>
<evidence type="ECO:0000256" key="1">
    <source>
        <dbReference type="ARBA" id="ARBA00004141"/>
    </source>
</evidence>
<dbReference type="InterPro" id="IPR011701">
    <property type="entry name" value="MFS"/>
</dbReference>
<sequence>MGKTDLVVEGNDLEDPRKLTSKDSGPSHDGIVTTKSWASSILMVVVGGLALFSDGYNAQVVGYMNPVLAELYPDEYTSGMKTRMSNAFLIGEIFGMLFFGWAIDKLGRRNGIVWATVFLVLGIVLTTAAHGKSNSGMIWMMVIGRGVAGFGAGGEYPTCATTTTEATNDSEEVRGRRGILSAMTTCFAVDAGFVAAGIVVLIVLAAYQHNLGAGVWRVSFGIGLVLPVSLLFFRLRMTNSIQYSKHAMKERIPYLLILKRYWRPMVGTSMAWFVYDFVTYPFGIFSSTIVSGLNPDGKLTQTIGFGTAINSFYLPGCLIGGLLMDRIGRRQTMTLGFVLWSTMGFIIGGAVFPISNILPLFIVLYGIFNALGEMGPGVATFLCGAESFPTPIRGHFLGLAAAVGKAGAAIGTEVFTPIQESFSSEAKALQGVFLIGSAFALTGALISWFLIPERGRDLKDEDEEFRKYLEENGYVGTFGEKGHESQIERVEG</sequence>
<dbReference type="GO" id="GO:0005886">
    <property type="term" value="C:plasma membrane"/>
    <property type="evidence" value="ECO:0007669"/>
    <property type="project" value="TreeGrafter"/>
</dbReference>
<organism evidence="9 10">
    <name type="scientific">Cladosporium halotolerans</name>
    <dbReference type="NCBI Taxonomy" id="1052096"/>
    <lineage>
        <taxon>Eukaryota</taxon>
        <taxon>Fungi</taxon>
        <taxon>Dikarya</taxon>
        <taxon>Ascomycota</taxon>
        <taxon>Pezizomycotina</taxon>
        <taxon>Dothideomycetes</taxon>
        <taxon>Dothideomycetidae</taxon>
        <taxon>Cladosporiales</taxon>
        <taxon>Cladosporiaceae</taxon>
        <taxon>Cladosporium</taxon>
    </lineage>
</organism>
<dbReference type="SUPFAM" id="SSF103473">
    <property type="entry name" value="MFS general substrate transporter"/>
    <property type="match status" value="1"/>
</dbReference>
<dbReference type="InterPro" id="IPR036259">
    <property type="entry name" value="MFS_trans_sf"/>
</dbReference>
<feature type="transmembrane region" description="Helical" evidence="7">
    <location>
        <begin position="112"/>
        <end position="131"/>
    </location>
</feature>
<gene>
    <name evidence="9" type="ORF">WHR41_03310</name>
</gene>
<dbReference type="InterPro" id="IPR005829">
    <property type="entry name" value="Sugar_transporter_CS"/>
</dbReference>
<feature type="transmembrane region" description="Helical" evidence="7">
    <location>
        <begin position="335"/>
        <end position="354"/>
    </location>
</feature>
<reference evidence="9 10" key="1">
    <citation type="journal article" date="2020" name="Microbiol. Resour. Announc.">
        <title>Draft Genome Sequence of a Cladosporium Species Isolated from the Mesophotic Ascidian Didemnum maculosum.</title>
        <authorList>
            <person name="Gioti A."/>
            <person name="Siaperas R."/>
            <person name="Nikolaivits E."/>
            <person name="Le Goff G."/>
            <person name="Ouazzani J."/>
            <person name="Kotoulas G."/>
            <person name="Topakas E."/>
        </authorList>
    </citation>
    <scope>NUCLEOTIDE SEQUENCE [LARGE SCALE GENOMIC DNA]</scope>
    <source>
        <strain evidence="9 10">TM138-S3</strain>
    </source>
</reference>
<dbReference type="Gene3D" id="1.20.1250.20">
    <property type="entry name" value="MFS general substrate transporter like domains"/>
    <property type="match status" value="1"/>
</dbReference>
<dbReference type="Pfam" id="PF00083">
    <property type="entry name" value="Sugar_tr"/>
    <property type="match status" value="1"/>
</dbReference>
<proteinExistence type="inferred from homology"/>
<keyword evidence="6 7" id="KW-0472">Membrane</keyword>
<evidence type="ECO:0000256" key="2">
    <source>
        <dbReference type="ARBA" id="ARBA00010992"/>
    </source>
</evidence>
<feature type="transmembrane region" description="Helical" evidence="7">
    <location>
        <begin position="214"/>
        <end position="235"/>
    </location>
</feature>
<feature type="transmembrane region" description="Helical" evidence="7">
    <location>
        <begin position="360"/>
        <end position="384"/>
    </location>
</feature>
<evidence type="ECO:0000256" key="3">
    <source>
        <dbReference type="ARBA" id="ARBA00022448"/>
    </source>
</evidence>
<feature type="transmembrane region" description="Helical" evidence="7">
    <location>
        <begin position="37"/>
        <end position="56"/>
    </location>
</feature>
<dbReference type="RefSeq" id="XP_069231219.1">
    <property type="nucleotide sequence ID" value="XM_069371916.1"/>
</dbReference>
<comment type="similarity">
    <text evidence="2">Belongs to the major facilitator superfamily. Sugar transporter (TC 2.A.1.1) family.</text>
</comment>
<evidence type="ECO:0000259" key="8">
    <source>
        <dbReference type="PROSITE" id="PS50850"/>
    </source>
</evidence>
<feature type="transmembrane region" description="Helical" evidence="7">
    <location>
        <begin position="186"/>
        <end position="208"/>
    </location>
</feature>
<dbReference type="FunFam" id="1.20.1250.20:FF:000140">
    <property type="entry name" value="Putative MFS phospholipid transporter"/>
    <property type="match status" value="1"/>
</dbReference>
<feature type="transmembrane region" description="Helical" evidence="7">
    <location>
        <begin position="428"/>
        <end position="451"/>
    </location>
</feature>
<evidence type="ECO:0000313" key="10">
    <source>
        <dbReference type="Proteomes" id="UP000803884"/>
    </source>
</evidence>
<comment type="subcellular location">
    <subcellularLocation>
        <location evidence="1">Membrane</location>
        <topology evidence="1">Multi-pass membrane protein</topology>
    </subcellularLocation>
</comment>
<dbReference type="InterPro" id="IPR005828">
    <property type="entry name" value="MFS_sugar_transport-like"/>
</dbReference>
<keyword evidence="10" id="KW-1185">Reference proteome</keyword>
<dbReference type="Proteomes" id="UP000803884">
    <property type="component" value="Unassembled WGS sequence"/>
</dbReference>
<evidence type="ECO:0000256" key="4">
    <source>
        <dbReference type="ARBA" id="ARBA00022692"/>
    </source>
</evidence>
<dbReference type="PROSITE" id="PS50850">
    <property type="entry name" value="MFS"/>
    <property type="match status" value="1"/>
</dbReference>
<evidence type="ECO:0000256" key="6">
    <source>
        <dbReference type="ARBA" id="ARBA00023136"/>
    </source>
</evidence>
<dbReference type="InterPro" id="IPR020846">
    <property type="entry name" value="MFS_dom"/>
</dbReference>
<name>A0AB34KT09_9PEZI</name>
<feature type="domain" description="Major facilitator superfamily (MFS) profile" evidence="8">
    <location>
        <begin position="43"/>
        <end position="455"/>
    </location>
</feature>
<dbReference type="PANTHER" id="PTHR23508">
    <property type="entry name" value="CARBOXYLIC ACID TRANSPORTER PROTEIN HOMOLOG"/>
    <property type="match status" value="1"/>
</dbReference>
<feature type="transmembrane region" description="Helical" evidence="7">
    <location>
        <begin position="396"/>
        <end position="416"/>
    </location>
</feature>
<dbReference type="AlphaFoldDB" id="A0AB34KT09"/>
<evidence type="ECO:0000256" key="7">
    <source>
        <dbReference type="SAM" id="Phobius"/>
    </source>
</evidence>
<dbReference type="GeneID" id="96004754"/>
<feature type="transmembrane region" description="Helical" evidence="7">
    <location>
        <begin position="261"/>
        <end position="283"/>
    </location>
</feature>
<comment type="caution">
    <text evidence="9">The sequence shown here is derived from an EMBL/GenBank/DDBJ whole genome shotgun (WGS) entry which is preliminary data.</text>
</comment>
<protein>
    <recommendedName>
        <fullName evidence="8">Major facilitator superfamily (MFS) profile domain-containing protein</fullName>
    </recommendedName>
</protein>
<evidence type="ECO:0000256" key="5">
    <source>
        <dbReference type="ARBA" id="ARBA00022989"/>
    </source>
</evidence>